<feature type="domain" description="F-box" evidence="1">
    <location>
        <begin position="9"/>
        <end position="57"/>
    </location>
</feature>
<protein>
    <submittedName>
        <fullName evidence="2">FBD-like protein</fullName>
    </submittedName>
</protein>
<gene>
    <name evidence="2" type="ORF">CTI12_AA444780</name>
</gene>
<dbReference type="InterPro" id="IPR036047">
    <property type="entry name" value="F-box-like_dom_sf"/>
</dbReference>
<dbReference type="Pfam" id="PF00646">
    <property type="entry name" value="F-box"/>
    <property type="match status" value="1"/>
</dbReference>
<dbReference type="PANTHER" id="PTHR31900:SF31">
    <property type="entry name" value="F-BOX_LRR-REPEAT PROTEIN 13-LIKE"/>
    <property type="match status" value="1"/>
</dbReference>
<dbReference type="InterPro" id="IPR055411">
    <property type="entry name" value="LRR_FXL15/At3g58940/PEG3-like"/>
</dbReference>
<keyword evidence="3" id="KW-1185">Reference proteome</keyword>
<sequence>MSSTGEHVVDRLSSLPQDVLSDILSLMPTKFAVRTSLLSKRWRYTWTLVHSFDFKTTEDYNCSSYSRPEYVDWVLDHCKTSQVKIFRVLLDYGIPNSYCLQLISKVISLNVHELDIKHTNSISLPLSLLTCKTLTKLKLVSSGFWIPGPPFFWPSFVNLPNLKTLDVVLYGIYLGNALKLIHGCPVLENLYVEMGSWNGDDYSMVQTLKPLTLKVDHINLKRLTLKVHDTYSKLIANSIVLTLPNLEYFLFYGSMCIPFIIEEMSSLIEAKASCEVYHGDRLVQLLKGISQAKSISLITKHSLGGDDHWDLPKLFPNLKQLELEGYVGHKWNLIPQFLERSPNLEHLSIEKAYSYYWNKVKPIPACMRKLKTVKYTNGCYYHDLHFLKFILSHSRVLKTLTVDCCTKFYKPEEEDLELFRGKLTKLRKASRKCEIRFVGIWPADTLPVTHKQVQTRPNRVKRQAFFNNFLHYYNGSYAHCI</sequence>
<dbReference type="InterPro" id="IPR001810">
    <property type="entry name" value="F-box_dom"/>
</dbReference>
<dbReference type="InterPro" id="IPR053781">
    <property type="entry name" value="F-box_AtFBL13-like"/>
</dbReference>
<dbReference type="PANTHER" id="PTHR31900">
    <property type="entry name" value="F-BOX/RNI SUPERFAMILY PROTEIN-RELATED"/>
    <property type="match status" value="1"/>
</dbReference>
<dbReference type="SUPFAM" id="SSF52047">
    <property type="entry name" value="RNI-like"/>
    <property type="match status" value="1"/>
</dbReference>
<dbReference type="PROSITE" id="PS50181">
    <property type="entry name" value="FBOX"/>
    <property type="match status" value="1"/>
</dbReference>
<dbReference type="Gene3D" id="1.20.1280.50">
    <property type="match status" value="1"/>
</dbReference>
<dbReference type="SUPFAM" id="SSF81383">
    <property type="entry name" value="F-box domain"/>
    <property type="match status" value="1"/>
</dbReference>
<accession>A0A2U1LWW2</accession>
<organism evidence="2 3">
    <name type="scientific">Artemisia annua</name>
    <name type="common">Sweet wormwood</name>
    <dbReference type="NCBI Taxonomy" id="35608"/>
    <lineage>
        <taxon>Eukaryota</taxon>
        <taxon>Viridiplantae</taxon>
        <taxon>Streptophyta</taxon>
        <taxon>Embryophyta</taxon>
        <taxon>Tracheophyta</taxon>
        <taxon>Spermatophyta</taxon>
        <taxon>Magnoliopsida</taxon>
        <taxon>eudicotyledons</taxon>
        <taxon>Gunneridae</taxon>
        <taxon>Pentapetalae</taxon>
        <taxon>asterids</taxon>
        <taxon>campanulids</taxon>
        <taxon>Asterales</taxon>
        <taxon>Asteraceae</taxon>
        <taxon>Asteroideae</taxon>
        <taxon>Anthemideae</taxon>
        <taxon>Artemisiinae</taxon>
        <taxon>Artemisia</taxon>
    </lineage>
</organism>
<comment type="caution">
    <text evidence="2">The sequence shown here is derived from an EMBL/GenBank/DDBJ whole genome shotgun (WGS) entry which is preliminary data.</text>
</comment>
<evidence type="ECO:0000259" key="1">
    <source>
        <dbReference type="PROSITE" id="PS50181"/>
    </source>
</evidence>
<evidence type="ECO:0000313" key="2">
    <source>
        <dbReference type="EMBL" id="PWA53481.1"/>
    </source>
</evidence>
<proteinExistence type="predicted"/>
<dbReference type="OrthoDB" id="1436850at2759"/>
<dbReference type="EMBL" id="PKPP01007406">
    <property type="protein sequence ID" value="PWA53481.1"/>
    <property type="molecule type" value="Genomic_DNA"/>
</dbReference>
<dbReference type="Proteomes" id="UP000245207">
    <property type="component" value="Unassembled WGS sequence"/>
</dbReference>
<dbReference type="InterPro" id="IPR032675">
    <property type="entry name" value="LRR_dom_sf"/>
</dbReference>
<dbReference type="Pfam" id="PF24758">
    <property type="entry name" value="LRR_At5g56370"/>
    <property type="match status" value="1"/>
</dbReference>
<dbReference type="InterPro" id="IPR050232">
    <property type="entry name" value="FBL13/AtMIF1-like"/>
</dbReference>
<evidence type="ECO:0000313" key="3">
    <source>
        <dbReference type="Proteomes" id="UP000245207"/>
    </source>
</evidence>
<name>A0A2U1LWW2_ARTAN</name>
<reference evidence="2 3" key="1">
    <citation type="journal article" date="2018" name="Mol. Plant">
        <title>The genome of Artemisia annua provides insight into the evolution of Asteraceae family and artemisinin biosynthesis.</title>
        <authorList>
            <person name="Shen Q."/>
            <person name="Zhang L."/>
            <person name="Liao Z."/>
            <person name="Wang S."/>
            <person name="Yan T."/>
            <person name="Shi P."/>
            <person name="Liu M."/>
            <person name="Fu X."/>
            <person name="Pan Q."/>
            <person name="Wang Y."/>
            <person name="Lv Z."/>
            <person name="Lu X."/>
            <person name="Zhang F."/>
            <person name="Jiang W."/>
            <person name="Ma Y."/>
            <person name="Chen M."/>
            <person name="Hao X."/>
            <person name="Li L."/>
            <person name="Tang Y."/>
            <person name="Lv G."/>
            <person name="Zhou Y."/>
            <person name="Sun X."/>
            <person name="Brodelius P.E."/>
            <person name="Rose J.K.C."/>
            <person name="Tang K."/>
        </authorList>
    </citation>
    <scope>NUCLEOTIDE SEQUENCE [LARGE SCALE GENOMIC DNA]</scope>
    <source>
        <strain evidence="3">cv. Huhao1</strain>
        <tissue evidence="2">Leaf</tissue>
    </source>
</reference>
<dbReference type="Gene3D" id="3.80.10.10">
    <property type="entry name" value="Ribonuclease Inhibitor"/>
    <property type="match status" value="1"/>
</dbReference>
<dbReference type="CDD" id="cd22160">
    <property type="entry name" value="F-box_AtFBL13-like"/>
    <property type="match status" value="1"/>
</dbReference>
<dbReference type="STRING" id="35608.A0A2U1LWW2"/>
<dbReference type="AlphaFoldDB" id="A0A2U1LWW2"/>
<dbReference type="SMART" id="SM00256">
    <property type="entry name" value="FBOX"/>
    <property type="match status" value="1"/>
</dbReference>